<dbReference type="Pfam" id="PF21857">
    <property type="entry name" value="DUF6913"/>
    <property type="match status" value="1"/>
</dbReference>
<organism evidence="1 2">
    <name type="scientific">Flavobacterium restrictum</name>
    <dbReference type="NCBI Taxonomy" id="2594428"/>
    <lineage>
        <taxon>Bacteria</taxon>
        <taxon>Pseudomonadati</taxon>
        <taxon>Bacteroidota</taxon>
        <taxon>Flavobacteriia</taxon>
        <taxon>Flavobacteriales</taxon>
        <taxon>Flavobacteriaceae</taxon>
        <taxon>Flavobacterium</taxon>
    </lineage>
</organism>
<dbReference type="EMBL" id="VJZT01000001">
    <property type="protein sequence ID" value="TRX43004.1"/>
    <property type="molecule type" value="Genomic_DNA"/>
</dbReference>
<dbReference type="AlphaFoldDB" id="A0A553ED85"/>
<proteinExistence type="predicted"/>
<keyword evidence="2" id="KW-1185">Reference proteome</keyword>
<gene>
    <name evidence="1" type="ORF">FNW21_01325</name>
</gene>
<evidence type="ECO:0000313" key="2">
    <source>
        <dbReference type="Proteomes" id="UP000316371"/>
    </source>
</evidence>
<accession>A0A553ED85</accession>
<dbReference type="RefSeq" id="WP_144254927.1">
    <property type="nucleotide sequence ID" value="NZ_VJZT01000001.1"/>
</dbReference>
<dbReference type="Proteomes" id="UP000316371">
    <property type="component" value="Unassembled WGS sequence"/>
</dbReference>
<protein>
    <submittedName>
        <fullName evidence="1">Uncharacterized protein</fullName>
    </submittedName>
</protein>
<dbReference type="InterPro" id="IPR054207">
    <property type="entry name" value="DUF6913"/>
</dbReference>
<name>A0A553ED85_9FLAO</name>
<dbReference type="OrthoDB" id="1430532at2"/>
<comment type="caution">
    <text evidence="1">The sequence shown here is derived from an EMBL/GenBank/DDBJ whole genome shotgun (WGS) entry which is preliminary data.</text>
</comment>
<reference evidence="1 2" key="1">
    <citation type="submission" date="2019-07" db="EMBL/GenBank/DDBJ databases">
        <title>Novel species of Flavobacterium.</title>
        <authorList>
            <person name="Liu Q."/>
            <person name="Xin Y.-H."/>
        </authorList>
    </citation>
    <scope>NUCLEOTIDE SEQUENCE [LARGE SCALE GENOMIC DNA]</scope>
    <source>
        <strain evidence="1 2">LB1R34</strain>
    </source>
</reference>
<sequence length="172" mass="19875">MFLNFLKDFFVKRKLKKKLQSSKSSALDKKIQTVGLLIDESYFFQKEQLIAALIANGFLEKNITTIVYRDKFKKKESYAQPTFGPNQLQWNAQISDAVVTDFVATKFDLLVSYYDIEKAILLLITLQSQADFKVGFSAIDNRLNHFMITTNAESFGVFVSELFRYLKILNKI</sequence>
<evidence type="ECO:0000313" key="1">
    <source>
        <dbReference type="EMBL" id="TRX43004.1"/>
    </source>
</evidence>